<reference evidence="1" key="1">
    <citation type="submission" date="2020-08" db="EMBL/GenBank/DDBJ databases">
        <title>Multicomponent nature underlies the extraordinary mechanical properties of spider dragline silk.</title>
        <authorList>
            <person name="Kono N."/>
            <person name="Nakamura H."/>
            <person name="Mori M."/>
            <person name="Yoshida Y."/>
            <person name="Ohtoshi R."/>
            <person name="Malay A.D."/>
            <person name="Moran D.A.P."/>
            <person name="Tomita M."/>
            <person name="Numata K."/>
            <person name="Arakawa K."/>
        </authorList>
    </citation>
    <scope>NUCLEOTIDE SEQUENCE</scope>
</reference>
<gene>
    <name evidence="1" type="primary">X975_06179</name>
    <name evidence="1" type="ORF">TNIN_203851</name>
</gene>
<accession>A0A8X7C560</accession>
<dbReference type="EMBL" id="BMAV01009842">
    <property type="protein sequence ID" value="GFY54393.1"/>
    <property type="molecule type" value="Genomic_DNA"/>
</dbReference>
<dbReference type="AlphaFoldDB" id="A0A8X7C560"/>
<dbReference type="PANTHER" id="PTHR47331">
    <property type="entry name" value="PHD-TYPE DOMAIN-CONTAINING PROTEIN"/>
    <property type="match status" value="1"/>
</dbReference>
<proteinExistence type="predicted"/>
<name>A0A8X7C560_9ARAC</name>
<protein>
    <submittedName>
        <fullName evidence="1">Integrase catalytic domain-containing protein</fullName>
    </submittedName>
</protein>
<dbReference type="Proteomes" id="UP000886998">
    <property type="component" value="Unassembled WGS sequence"/>
</dbReference>
<evidence type="ECO:0000313" key="1">
    <source>
        <dbReference type="EMBL" id="GFY54393.1"/>
    </source>
</evidence>
<comment type="caution">
    <text evidence="1">The sequence shown here is derived from an EMBL/GenBank/DDBJ whole genome shotgun (WGS) entry which is preliminary data.</text>
</comment>
<dbReference type="Pfam" id="PF05380">
    <property type="entry name" value="Peptidase_A17"/>
    <property type="match status" value="1"/>
</dbReference>
<evidence type="ECO:0000313" key="2">
    <source>
        <dbReference type="Proteomes" id="UP000886998"/>
    </source>
</evidence>
<organism evidence="1 2">
    <name type="scientific">Trichonephila inaurata madagascariensis</name>
    <dbReference type="NCBI Taxonomy" id="2747483"/>
    <lineage>
        <taxon>Eukaryota</taxon>
        <taxon>Metazoa</taxon>
        <taxon>Ecdysozoa</taxon>
        <taxon>Arthropoda</taxon>
        <taxon>Chelicerata</taxon>
        <taxon>Arachnida</taxon>
        <taxon>Araneae</taxon>
        <taxon>Araneomorphae</taxon>
        <taxon>Entelegynae</taxon>
        <taxon>Araneoidea</taxon>
        <taxon>Nephilidae</taxon>
        <taxon>Trichonephila</taxon>
        <taxon>Trichonephila inaurata</taxon>
    </lineage>
</organism>
<keyword evidence="2" id="KW-1185">Reference proteome</keyword>
<dbReference type="OrthoDB" id="6427388at2759"/>
<sequence length="299" mass="34311">MSGIDGKFEFMRKEFTNNMIYTDVANPDYKVEITNDKALDAESMASGHRVGCKSNDIISLWADCTKAYGTAAYLRVTSSYKEILTSLVASKNRIAPLKTLTLPRLELMGALLSARLSSNILKALKLDIPCFFWTDSKITYFWVRGQPERFKPFIKNRIQEIQKLTSLSNWHHCPGIQNPADIVSRGVKISRLLNDTSWLQGPEWLRLPPEFWPESKNEDSPNSPDLEHRKSNDIVQHECIIEERKSLFNISKYRNLEKVLRLPRPLTSEELLEANRAAKILHRFIHLWSYQSTSLGTGV</sequence>
<dbReference type="InterPro" id="IPR008042">
    <property type="entry name" value="Retrotrans_Pao"/>
</dbReference>